<accession>A0A432MPV5</accession>
<dbReference type="RefSeq" id="WP_126723806.1">
    <property type="nucleotide sequence ID" value="NZ_RYZH01000003.1"/>
</dbReference>
<reference evidence="1 2" key="1">
    <citation type="submission" date="2018-12" db="EMBL/GenBank/DDBJ databases">
        <authorList>
            <person name="Toschakov S.V."/>
        </authorList>
    </citation>
    <scope>NUCLEOTIDE SEQUENCE [LARGE SCALE GENOMIC DNA]</scope>
    <source>
        <strain evidence="1 2">GM2012</strain>
    </source>
</reference>
<dbReference type="EMBL" id="RYZH01000003">
    <property type="protein sequence ID" value="RUL89370.1"/>
    <property type="molecule type" value="Genomic_DNA"/>
</dbReference>
<gene>
    <name evidence="1" type="ORF">TsocGM_02880</name>
</gene>
<evidence type="ECO:0000313" key="2">
    <source>
        <dbReference type="Proteomes" id="UP000280296"/>
    </source>
</evidence>
<keyword evidence="2" id="KW-1185">Reference proteome</keyword>
<comment type="caution">
    <text evidence="1">The sequence shown here is derived from an EMBL/GenBank/DDBJ whole genome shotgun (WGS) entry which is preliminary data.</text>
</comment>
<name>A0A432MPV5_9BACT</name>
<evidence type="ECO:0000313" key="1">
    <source>
        <dbReference type="EMBL" id="RUL89370.1"/>
    </source>
</evidence>
<reference evidence="1 2" key="2">
    <citation type="submission" date="2019-01" db="EMBL/GenBank/DDBJ databases">
        <title>Tautonia sociabilis, a novel thermotolerant planctomycete of Isosphaeraceae family, isolated from a 4000 m deep subterranean habitat.</title>
        <authorList>
            <person name="Kovaleva O.L."/>
            <person name="Elcheninov A.G."/>
            <person name="Van Heerden E."/>
            <person name="Toshchakov S.V."/>
            <person name="Novikov A."/>
            <person name="Bonch-Osmolovskaya E.A."/>
            <person name="Kublanov I.V."/>
        </authorList>
    </citation>
    <scope>NUCLEOTIDE SEQUENCE [LARGE SCALE GENOMIC DNA]</scope>
    <source>
        <strain evidence="1 2">GM2012</strain>
    </source>
</reference>
<dbReference type="AlphaFoldDB" id="A0A432MPV5"/>
<organism evidence="1 2">
    <name type="scientific">Tautonia sociabilis</name>
    <dbReference type="NCBI Taxonomy" id="2080755"/>
    <lineage>
        <taxon>Bacteria</taxon>
        <taxon>Pseudomonadati</taxon>
        <taxon>Planctomycetota</taxon>
        <taxon>Planctomycetia</taxon>
        <taxon>Isosphaerales</taxon>
        <taxon>Isosphaeraceae</taxon>
        <taxon>Tautonia</taxon>
    </lineage>
</organism>
<dbReference type="Proteomes" id="UP000280296">
    <property type="component" value="Unassembled WGS sequence"/>
</dbReference>
<protein>
    <submittedName>
        <fullName evidence="1">Uncharacterized protein</fullName>
    </submittedName>
</protein>
<dbReference type="OrthoDB" id="9838758at2"/>
<proteinExistence type="predicted"/>
<sequence length="119" mass="13174">MEIELLKMLPGGGSVAALIVTVILFLKQQEKTQNGLTQITETFNSRVASAQASFQEQINRLMGQNAENQKLYQEQIQGLIDGHLEVSRETVAALKSLEAAVHELQSRNHPPSMRMASSR</sequence>